<evidence type="ECO:0000256" key="1">
    <source>
        <dbReference type="ARBA" id="ARBA00004903"/>
    </source>
</evidence>
<dbReference type="Gene3D" id="3.40.430.10">
    <property type="entry name" value="Dihydrofolate Reductase, subunit A"/>
    <property type="match status" value="1"/>
</dbReference>
<keyword evidence="4" id="KW-0554">One-carbon metabolism</keyword>
<evidence type="ECO:0000259" key="8">
    <source>
        <dbReference type="PROSITE" id="PS51330"/>
    </source>
</evidence>
<dbReference type="GO" id="GO:0046654">
    <property type="term" value="P:tetrahydrofolate biosynthetic process"/>
    <property type="evidence" value="ECO:0007669"/>
    <property type="project" value="UniProtKB-UniPathway"/>
</dbReference>
<evidence type="ECO:0000256" key="5">
    <source>
        <dbReference type="ARBA" id="ARBA00022857"/>
    </source>
</evidence>
<dbReference type="EMBL" id="MFUW01000033">
    <property type="protein sequence ID" value="OGI89132.1"/>
    <property type="molecule type" value="Genomic_DNA"/>
</dbReference>
<organism evidence="9 10">
    <name type="scientific">Candidatus Nomurabacteria bacterium RIFCSPLOWO2_01_FULL_40_15</name>
    <dbReference type="NCBI Taxonomy" id="1801772"/>
    <lineage>
        <taxon>Bacteria</taxon>
        <taxon>Candidatus Nomuraibacteriota</taxon>
    </lineage>
</organism>
<keyword evidence="6" id="KW-0560">Oxidoreductase</keyword>
<name>A0A1F6X4S9_9BACT</name>
<dbReference type="Proteomes" id="UP000176814">
    <property type="component" value="Unassembled WGS sequence"/>
</dbReference>
<dbReference type="PROSITE" id="PS51330">
    <property type="entry name" value="DHFR_2"/>
    <property type="match status" value="1"/>
</dbReference>
<comment type="function">
    <text evidence="7">Key enzyme in folate metabolism. Catalyzes an essential reaction for de novo glycine and purine synthesis, and for DNA precursor synthesis.</text>
</comment>
<evidence type="ECO:0000313" key="10">
    <source>
        <dbReference type="Proteomes" id="UP000176814"/>
    </source>
</evidence>
<dbReference type="SUPFAM" id="SSF53597">
    <property type="entry name" value="Dihydrofolate reductase-like"/>
    <property type="match status" value="1"/>
</dbReference>
<comment type="similarity">
    <text evidence="2">Belongs to the dihydrofolate reductase family.</text>
</comment>
<evidence type="ECO:0000256" key="4">
    <source>
        <dbReference type="ARBA" id="ARBA00022563"/>
    </source>
</evidence>
<dbReference type="PRINTS" id="PR00070">
    <property type="entry name" value="DHFR"/>
</dbReference>
<dbReference type="GO" id="GO:0005829">
    <property type="term" value="C:cytosol"/>
    <property type="evidence" value="ECO:0007669"/>
    <property type="project" value="TreeGrafter"/>
</dbReference>
<feature type="domain" description="DHFR" evidence="8">
    <location>
        <begin position="1"/>
        <end position="159"/>
    </location>
</feature>
<feature type="non-terminal residue" evidence="9">
    <location>
        <position position="1"/>
    </location>
</feature>
<keyword evidence="5" id="KW-0521">NADP</keyword>
<evidence type="ECO:0000256" key="7">
    <source>
        <dbReference type="ARBA" id="ARBA00025067"/>
    </source>
</evidence>
<dbReference type="InterPro" id="IPR024072">
    <property type="entry name" value="DHFR-like_dom_sf"/>
</dbReference>
<evidence type="ECO:0000256" key="3">
    <source>
        <dbReference type="ARBA" id="ARBA00012856"/>
    </source>
</evidence>
<dbReference type="GO" id="GO:0004146">
    <property type="term" value="F:dihydrofolate reductase activity"/>
    <property type="evidence" value="ECO:0007669"/>
    <property type="project" value="UniProtKB-EC"/>
</dbReference>
<comment type="caution">
    <text evidence="9">The sequence shown here is derived from an EMBL/GenBank/DDBJ whole genome shotgun (WGS) entry which is preliminary data.</text>
</comment>
<gene>
    <name evidence="9" type="ORF">A2911_00935</name>
</gene>
<protein>
    <recommendedName>
        <fullName evidence="3">dihydrofolate reductase</fullName>
        <ecNumber evidence="3">1.5.1.3</ecNumber>
    </recommendedName>
</protein>
<evidence type="ECO:0000313" key="9">
    <source>
        <dbReference type="EMBL" id="OGI89132.1"/>
    </source>
</evidence>
<comment type="pathway">
    <text evidence="1">Cofactor biosynthesis; tetrahydrofolate biosynthesis; 5,6,7,8-tetrahydrofolate from 7,8-dihydrofolate: step 1/1.</text>
</comment>
<dbReference type="Pfam" id="PF00186">
    <property type="entry name" value="DHFR_1"/>
    <property type="match status" value="1"/>
</dbReference>
<evidence type="ECO:0000256" key="2">
    <source>
        <dbReference type="ARBA" id="ARBA00009539"/>
    </source>
</evidence>
<dbReference type="EC" id="1.5.1.3" evidence="3"/>
<dbReference type="AlphaFoldDB" id="A0A1F6X4S9"/>
<dbReference type="FunFam" id="3.40.430.10:FF:000001">
    <property type="entry name" value="Dihydrofolate reductase"/>
    <property type="match status" value="1"/>
</dbReference>
<sequence>SIIVAIGKNNEIGKGNALLWHMPADMKYFRETTRGHTVVMGRKTFESMDRPLPNRRNIVITRDKEYKREGIEVVHSLEEALALLKGSKEEIFIIGGAEIYKQAINLADKLYITHIDGEDKEADTFFPEIIPIVWNEVSREEHKTDEKNPHNYIFSVYERF</sequence>
<dbReference type="PANTHER" id="PTHR48069:SF3">
    <property type="entry name" value="DIHYDROFOLATE REDUCTASE"/>
    <property type="match status" value="1"/>
</dbReference>
<dbReference type="PIRSF" id="PIRSF000194">
    <property type="entry name" value="DHFR"/>
    <property type="match status" value="1"/>
</dbReference>
<dbReference type="InterPro" id="IPR012259">
    <property type="entry name" value="DHFR"/>
</dbReference>
<dbReference type="GO" id="GO:0046452">
    <property type="term" value="P:dihydrofolate metabolic process"/>
    <property type="evidence" value="ECO:0007669"/>
    <property type="project" value="TreeGrafter"/>
</dbReference>
<evidence type="ECO:0000256" key="6">
    <source>
        <dbReference type="ARBA" id="ARBA00023002"/>
    </source>
</evidence>
<dbReference type="CDD" id="cd00209">
    <property type="entry name" value="DHFR"/>
    <property type="match status" value="1"/>
</dbReference>
<dbReference type="InterPro" id="IPR001796">
    <property type="entry name" value="DHFR_dom"/>
</dbReference>
<proteinExistence type="inferred from homology"/>
<dbReference type="GO" id="GO:0006730">
    <property type="term" value="P:one-carbon metabolic process"/>
    <property type="evidence" value="ECO:0007669"/>
    <property type="project" value="UniProtKB-KW"/>
</dbReference>
<dbReference type="GO" id="GO:0070401">
    <property type="term" value="F:NADP+ binding"/>
    <property type="evidence" value="ECO:0007669"/>
    <property type="project" value="UniProtKB-ARBA"/>
</dbReference>
<dbReference type="UniPathway" id="UPA00077">
    <property type="reaction ID" value="UER00158"/>
</dbReference>
<dbReference type="PANTHER" id="PTHR48069">
    <property type="entry name" value="DIHYDROFOLATE REDUCTASE"/>
    <property type="match status" value="1"/>
</dbReference>
<dbReference type="GO" id="GO:0046655">
    <property type="term" value="P:folic acid metabolic process"/>
    <property type="evidence" value="ECO:0007669"/>
    <property type="project" value="TreeGrafter"/>
</dbReference>
<accession>A0A1F6X4S9</accession>
<reference evidence="9 10" key="1">
    <citation type="journal article" date="2016" name="Nat. Commun.">
        <title>Thousands of microbial genomes shed light on interconnected biogeochemical processes in an aquifer system.</title>
        <authorList>
            <person name="Anantharaman K."/>
            <person name="Brown C.T."/>
            <person name="Hug L.A."/>
            <person name="Sharon I."/>
            <person name="Castelle C.J."/>
            <person name="Probst A.J."/>
            <person name="Thomas B.C."/>
            <person name="Singh A."/>
            <person name="Wilkins M.J."/>
            <person name="Karaoz U."/>
            <person name="Brodie E.L."/>
            <person name="Williams K.H."/>
            <person name="Hubbard S.S."/>
            <person name="Banfield J.F."/>
        </authorList>
    </citation>
    <scope>NUCLEOTIDE SEQUENCE [LARGE SCALE GENOMIC DNA]</scope>
</reference>